<feature type="transmembrane region" description="Helical" evidence="1">
    <location>
        <begin position="144"/>
        <end position="164"/>
    </location>
</feature>
<name>A0A1X4HBQ7_HALEZ</name>
<dbReference type="AlphaFoldDB" id="A0A1X4HBQ7"/>
<dbReference type="eggNOG" id="arCOG11887">
    <property type="taxonomic scope" value="Archaea"/>
</dbReference>
<evidence type="ECO:0000256" key="1">
    <source>
        <dbReference type="SAM" id="Phobius"/>
    </source>
</evidence>
<dbReference type="Pfam" id="PF19545">
    <property type="entry name" value="DUF6069"/>
    <property type="match status" value="1"/>
</dbReference>
<gene>
    <name evidence="2" type="ORF">B9H04_01150</name>
</gene>
<protein>
    <submittedName>
        <fullName evidence="2">Uncharacterized protein</fullName>
    </submittedName>
</protein>
<feature type="transmembrane region" description="Helical" evidence="1">
    <location>
        <begin position="56"/>
        <end position="75"/>
    </location>
</feature>
<dbReference type="EMBL" id="NEDJ01000002">
    <property type="protein sequence ID" value="OSP10983.1"/>
    <property type="molecule type" value="Genomic_DNA"/>
</dbReference>
<sequence>MLWNRRRCDREAAPDRLAARSRHPVARRAVPGREVGMTARNPIAARTLAVRGAGTFLIGVAVNLALGWIALTGGLVASTEVFRYPPIVVWTLLGTIGAAVIYGALTRFSATPDRTFVRVAVAALVLSFVPDVGLLVAVEGVTTSEAVALMALHVPPAITAMIALPNTPFGR</sequence>
<accession>A0A1X4HBQ7</accession>
<evidence type="ECO:0000313" key="3">
    <source>
        <dbReference type="Proteomes" id="UP000193587"/>
    </source>
</evidence>
<keyword evidence="1" id="KW-0472">Membrane</keyword>
<keyword evidence="1" id="KW-0812">Transmembrane</keyword>
<comment type="caution">
    <text evidence="2">The sequence shown here is derived from an EMBL/GenBank/DDBJ whole genome shotgun (WGS) entry which is preliminary data.</text>
</comment>
<dbReference type="InterPro" id="IPR045713">
    <property type="entry name" value="DUF6069"/>
</dbReference>
<organism evidence="2 3">
    <name type="scientific">Halorubrum ezzemoulense DSM 17463</name>
    <dbReference type="NCBI Taxonomy" id="1121945"/>
    <lineage>
        <taxon>Archaea</taxon>
        <taxon>Methanobacteriati</taxon>
        <taxon>Methanobacteriota</taxon>
        <taxon>Stenosarchaea group</taxon>
        <taxon>Halobacteria</taxon>
        <taxon>Halobacteriales</taxon>
        <taxon>Haloferacaceae</taxon>
        <taxon>Halorubrum</taxon>
    </lineage>
</organism>
<feature type="transmembrane region" description="Helical" evidence="1">
    <location>
        <begin position="87"/>
        <end position="105"/>
    </location>
</feature>
<feature type="transmembrane region" description="Helical" evidence="1">
    <location>
        <begin position="117"/>
        <end position="138"/>
    </location>
</feature>
<dbReference type="Proteomes" id="UP000193587">
    <property type="component" value="Unassembled WGS sequence"/>
</dbReference>
<proteinExistence type="predicted"/>
<keyword evidence="1" id="KW-1133">Transmembrane helix</keyword>
<reference evidence="2 3" key="1">
    <citation type="submission" date="2017-04" db="EMBL/GenBank/DDBJ databases">
        <title>MLSA of the genus Halorubrum.</title>
        <authorList>
            <person name="De La Haba R."/>
            <person name="Sanchez-Porro C."/>
            <person name="Infante-Dominguez C."/>
            <person name="Ventosa A."/>
        </authorList>
    </citation>
    <scope>NUCLEOTIDE SEQUENCE [LARGE SCALE GENOMIC DNA]</scope>
    <source>
        <strain evidence="2 3">DSM 17463</strain>
    </source>
</reference>
<evidence type="ECO:0000313" key="2">
    <source>
        <dbReference type="EMBL" id="OSP10983.1"/>
    </source>
</evidence>